<name>A0ABQ2LMN2_9ACTN</name>
<keyword evidence="3" id="KW-1003">Cell membrane</keyword>
<evidence type="ECO:0000256" key="8">
    <source>
        <dbReference type="SAM" id="MobiDB-lite"/>
    </source>
</evidence>
<comment type="subcellular location">
    <subcellularLocation>
        <location evidence="1">Cell membrane</location>
        <topology evidence="1">Multi-pass membrane protein</topology>
    </subcellularLocation>
</comment>
<evidence type="ECO:0000256" key="7">
    <source>
        <dbReference type="ARBA" id="ARBA00023251"/>
    </source>
</evidence>
<keyword evidence="4 9" id="KW-0812">Transmembrane</keyword>
<accession>A0ABQ2LMN2</accession>
<dbReference type="Proteomes" id="UP000656881">
    <property type="component" value="Unassembled WGS sequence"/>
</dbReference>
<feature type="transmembrane region" description="Helical" evidence="9">
    <location>
        <begin position="29"/>
        <end position="51"/>
    </location>
</feature>
<feature type="transmembrane region" description="Helical" evidence="9">
    <location>
        <begin position="125"/>
        <end position="145"/>
    </location>
</feature>
<dbReference type="PANTHER" id="PTHR42718">
    <property type="entry name" value="MAJOR FACILITATOR SUPERFAMILY MULTIDRUG TRANSPORTER MFSC"/>
    <property type="match status" value="1"/>
</dbReference>
<dbReference type="PANTHER" id="PTHR42718:SF46">
    <property type="entry name" value="BLR6921 PROTEIN"/>
    <property type="match status" value="1"/>
</dbReference>
<dbReference type="InterPro" id="IPR011701">
    <property type="entry name" value="MFS"/>
</dbReference>
<feature type="transmembrane region" description="Helical" evidence="9">
    <location>
        <begin position="247"/>
        <end position="262"/>
    </location>
</feature>
<feature type="transmembrane region" description="Helical" evidence="9">
    <location>
        <begin position="192"/>
        <end position="212"/>
    </location>
</feature>
<proteinExistence type="predicted"/>
<evidence type="ECO:0000256" key="5">
    <source>
        <dbReference type="ARBA" id="ARBA00022989"/>
    </source>
</evidence>
<evidence type="ECO:0000256" key="9">
    <source>
        <dbReference type="SAM" id="Phobius"/>
    </source>
</evidence>
<feature type="transmembrane region" description="Helical" evidence="9">
    <location>
        <begin position="342"/>
        <end position="361"/>
    </location>
</feature>
<feature type="transmembrane region" description="Helical" evidence="9">
    <location>
        <begin position="63"/>
        <end position="83"/>
    </location>
</feature>
<protein>
    <submittedName>
        <fullName evidence="11">MFS transporter</fullName>
    </submittedName>
</protein>
<dbReference type="SUPFAM" id="SSF103473">
    <property type="entry name" value="MFS general substrate transporter"/>
    <property type="match status" value="1"/>
</dbReference>
<keyword evidence="5 9" id="KW-1133">Transmembrane helix</keyword>
<reference evidence="12" key="1">
    <citation type="journal article" date="2019" name="Int. J. Syst. Evol. Microbiol.">
        <title>The Global Catalogue of Microorganisms (GCM) 10K type strain sequencing project: providing services to taxonomists for standard genome sequencing and annotation.</title>
        <authorList>
            <consortium name="The Broad Institute Genomics Platform"/>
            <consortium name="The Broad Institute Genome Sequencing Center for Infectious Disease"/>
            <person name="Wu L."/>
            <person name="Ma J."/>
        </authorList>
    </citation>
    <scope>NUCLEOTIDE SEQUENCE [LARGE SCALE GENOMIC DNA]</scope>
    <source>
        <strain evidence="12">CGMCC 4.7349</strain>
    </source>
</reference>
<dbReference type="Gene3D" id="1.20.1250.20">
    <property type="entry name" value="MFS general substrate transporter like domains"/>
    <property type="match status" value="1"/>
</dbReference>
<feature type="transmembrane region" description="Helical" evidence="9">
    <location>
        <begin position="283"/>
        <end position="303"/>
    </location>
</feature>
<keyword evidence="6 9" id="KW-0472">Membrane</keyword>
<keyword evidence="12" id="KW-1185">Reference proteome</keyword>
<dbReference type="Pfam" id="PF07690">
    <property type="entry name" value="MFS_1"/>
    <property type="match status" value="1"/>
</dbReference>
<evidence type="ECO:0000256" key="1">
    <source>
        <dbReference type="ARBA" id="ARBA00004651"/>
    </source>
</evidence>
<dbReference type="InterPro" id="IPR036259">
    <property type="entry name" value="MFS_trans_sf"/>
</dbReference>
<dbReference type="CDD" id="cd17321">
    <property type="entry name" value="MFS_MMR_MDR_like"/>
    <property type="match status" value="1"/>
</dbReference>
<feature type="transmembrane region" description="Helical" evidence="9">
    <location>
        <begin position="95"/>
        <end position="113"/>
    </location>
</feature>
<feature type="compositionally biased region" description="Basic and acidic residues" evidence="8">
    <location>
        <begin position="1"/>
        <end position="11"/>
    </location>
</feature>
<feature type="transmembrane region" description="Helical" evidence="9">
    <location>
        <begin position="367"/>
        <end position="387"/>
    </location>
</feature>
<evidence type="ECO:0000313" key="12">
    <source>
        <dbReference type="Proteomes" id="UP000656881"/>
    </source>
</evidence>
<dbReference type="PROSITE" id="PS50850">
    <property type="entry name" value="MFS"/>
    <property type="match status" value="1"/>
</dbReference>
<evidence type="ECO:0000256" key="3">
    <source>
        <dbReference type="ARBA" id="ARBA00022475"/>
    </source>
</evidence>
<feature type="region of interest" description="Disordered" evidence="8">
    <location>
        <begin position="1"/>
        <end position="24"/>
    </location>
</feature>
<comment type="caution">
    <text evidence="11">The sequence shown here is derived from an EMBL/GenBank/DDBJ whole genome shotgun (WGS) entry which is preliminary data.</text>
</comment>
<evidence type="ECO:0000256" key="6">
    <source>
        <dbReference type="ARBA" id="ARBA00023136"/>
    </source>
</evidence>
<organism evidence="11 12">
    <name type="scientific">Streptomyces lasiicapitis</name>
    <dbReference type="NCBI Taxonomy" id="1923961"/>
    <lineage>
        <taxon>Bacteria</taxon>
        <taxon>Bacillati</taxon>
        <taxon>Actinomycetota</taxon>
        <taxon>Actinomycetes</taxon>
        <taxon>Kitasatosporales</taxon>
        <taxon>Streptomycetaceae</taxon>
        <taxon>Streptomyces</taxon>
    </lineage>
</organism>
<dbReference type="PROSITE" id="PS00216">
    <property type="entry name" value="SUGAR_TRANSPORT_1"/>
    <property type="match status" value="1"/>
</dbReference>
<sequence length="478" mass="47744">MVREQQREARARRQAGRAPGVSGTRQGPALAALATAQFVVVLSTSIVNVALPAVSEGLGLGPGALSWVVNAYVLAFGALLLPGGRLADLFGRRRMFVAGTTVFALASLAAGLAPNAAALITARAVQGVGAALLAPAALALVLLIFPSGPAPGGAKRLGRGTALGVWGAVSGAGGAAGVILSGVLTEWYGWRAVFFVAVPLAGASLAATLLLVPADRPSGGGLDVVGALTSTAGLTALVYALTAKQPLPAAAGLALLAVFAHRQRRARTPLVPPRLLRTGRVAAANLAMTLLGAIWVGLFYFLPLYQQQVLGYGALEAGLTQLPLALTVVAASTLAPRLPPRAGLGAGLTALTLGLGLLALARTDGSFAVDLLGPSVLVGAGLGIAFVRLTALSTDGVPPADSGLAGGLVNTTRQIGGALGLALLTALAPTATDYRTAFTTTALIAVATTATALITLGPPTTATKATNEPTDLTRRQQP</sequence>
<dbReference type="InterPro" id="IPR005829">
    <property type="entry name" value="Sugar_transporter_CS"/>
</dbReference>
<dbReference type="RefSeq" id="WP_189173526.1">
    <property type="nucleotide sequence ID" value="NZ_BMNG01000004.1"/>
</dbReference>
<dbReference type="InterPro" id="IPR020846">
    <property type="entry name" value="MFS_dom"/>
</dbReference>
<evidence type="ECO:0000259" key="10">
    <source>
        <dbReference type="PROSITE" id="PS50850"/>
    </source>
</evidence>
<feature type="transmembrane region" description="Helical" evidence="9">
    <location>
        <begin position="157"/>
        <end position="180"/>
    </location>
</feature>
<keyword evidence="7" id="KW-0046">Antibiotic resistance</keyword>
<feature type="region of interest" description="Disordered" evidence="8">
    <location>
        <begin position="459"/>
        <end position="478"/>
    </location>
</feature>
<feature type="domain" description="Major facilitator superfamily (MFS) profile" evidence="10">
    <location>
        <begin position="29"/>
        <end position="460"/>
    </location>
</feature>
<gene>
    <name evidence="11" type="ORF">GCM10012286_17830</name>
</gene>
<evidence type="ECO:0000256" key="2">
    <source>
        <dbReference type="ARBA" id="ARBA00022448"/>
    </source>
</evidence>
<keyword evidence="2" id="KW-0813">Transport</keyword>
<evidence type="ECO:0000256" key="4">
    <source>
        <dbReference type="ARBA" id="ARBA00022692"/>
    </source>
</evidence>
<evidence type="ECO:0000313" key="11">
    <source>
        <dbReference type="EMBL" id="GGO40162.1"/>
    </source>
</evidence>
<dbReference type="EMBL" id="BMNG01000004">
    <property type="protein sequence ID" value="GGO40162.1"/>
    <property type="molecule type" value="Genomic_DNA"/>
</dbReference>